<protein>
    <recommendedName>
        <fullName evidence="3">Acetone carboxylase</fullName>
    </recommendedName>
</protein>
<reference evidence="1 2" key="1">
    <citation type="submission" date="2021-01" db="EMBL/GenBank/DDBJ databases">
        <title>Whole genome shotgun sequence of Plantactinospora endophytica NBRC 110450.</title>
        <authorList>
            <person name="Komaki H."/>
            <person name="Tamura T."/>
        </authorList>
    </citation>
    <scope>NUCLEOTIDE SEQUENCE [LARGE SCALE GENOMIC DNA]</scope>
    <source>
        <strain evidence="1 2">NBRC 110450</strain>
    </source>
</reference>
<dbReference type="Proteomes" id="UP000646749">
    <property type="component" value="Unassembled WGS sequence"/>
</dbReference>
<accession>A0ABQ4EE05</accession>
<proteinExistence type="predicted"/>
<evidence type="ECO:0008006" key="3">
    <source>
        <dbReference type="Google" id="ProtNLM"/>
    </source>
</evidence>
<dbReference type="EMBL" id="BONW01000049">
    <property type="protein sequence ID" value="GIG92899.1"/>
    <property type="molecule type" value="Genomic_DNA"/>
</dbReference>
<evidence type="ECO:0000313" key="2">
    <source>
        <dbReference type="Proteomes" id="UP000646749"/>
    </source>
</evidence>
<sequence length="84" mass="9006">MSNGSPVADTAPLAADPPLICSARGCRASAVWALHWNNPRLHTPERRKTWLACAEHRQSLGDFLGARGFLREVTPAGGSPTLDT</sequence>
<gene>
    <name evidence="1" type="ORF">Pen02_78350</name>
</gene>
<keyword evidence="2" id="KW-1185">Reference proteome</keyword>
<comment type="caution">
    <text evidence="1">The sequence shown here is derived from an EMBL/GenBank/DDBJ whole genome shotgun (WGS) entry which is preliminary data.</text>
</comment>
<evidence type="ECO:0000313" key="1">
    <source>
        <dbReference type="EMBL" id="GIG92899.1"/>
    </source>
</evidence>
<dbReference type="RefSeq" id="WP_239141977.1">
    <property type="nucleotide sequence ID" value="NZ_BONW01000049.1"/>
</dbReference>
<name>A0ABQ4EE05_9ACTN</name>
<organism evidence="1 2">
    <name type="scientific">Plantactinospora endophytica</name>
    <dbReference type="NCBI Taxonomy" id="673535"/>
    <lineage>
        <taxon>Bacteria</taxon>
        <taxon>Bacillati</taxon>
        <taxon>Actinomycetota</taxon>
        <taxon>Actinomycetes</taxon>
        <taxon>Micromonosporales</taxon>
        <taxon>Micromonosporaceae</taxon>
        <taxon>Plantactinospora</taxon>
    </lineage>
</organism>